<name>A0A0A9H4V5_ARUDO</name>
<feature type="compositionally biased region" description="Basic residues" evidence="1">
    <location>
        <begin position="1"/>
        <end position="11"/>
    </location>
</feature>
<dbReference type="EMBL" id="GBRH01169983">
    <property type="protein sequence ID" value="JAE27913.1"/>
    <property type="molecule type" value="Transcribed_RNA"/>
</dbReference>
<feature type="region of interest" description="Disordered" evidence="1">
    <location>
        <begin position="1"/>
        <end position="26"/>
    </location>
</feature>
<sequence length="26" mass="3008">MATTRRRRRSGTRCGGELSSSEKRRI</sequence>
<reference evidence="2" key="1">
    <citation type="submission" date="2014-09" db="EMBL/GenBank/DDBJ databases">
        <authorList>
            <person name="Magalhaes I.L.F."/>
            <person name="Oliveira U."/>
            <person name="Santos F.R."/>
            <person name="Vidigal T.H.D.A."/>
            <person name="Brescovit A.D."/>
            <person name="Santos A.J."/>
        </authorList>
    </citation>
    <scope>NUCLEOTIDE SEQUENCE</scope>
    <source>
        <tissue evidence="2">Shoot tissue taken approximately 20 cm above the soil surface</tissue>
    </source>
</reference>
<dbReference type="AlphaFoldDB" id="A0A0A9H4V5"/>
<reference evidence="2" key="2">
    <citation type="journal article" date="2015" name="Data Brief">
        <title>Shoot transcriptome of the giant reed, Arundo donax.</title>
        <authorList>
            <person name="Barrero R.A."/>
            <person name="Guerrero F.D."/>
            <person name="Moolhuijzen P."/>
            <person name="Goolsby J.A."/>
            <person name="Tidwell J."/>
            <person name="Bellgard S.E."/>
            <person name="Bellgard M.I."/>
        </authorList>
    </citation>
    <scope>NUCLEOTIDE SEQUENCE</scope>
    <source>
        <tissue evidence="2">Shoot tissue taken approximately 20 cm above the soil surface</tissue>
    </source>
</reference>
<organism evidence="2">
    <name type="scientific">Arundo donax</name>
    <name type="common">Giant reed</name>
    <name type="synonym">Donax arundinaceus</name>
    <dbReference type="NCBI Taxonomy" id="35708"/>
    <lineage>
        <taxon>Eukaryota</taxon>
        <taxon>Viridiplantae</taxon>
        <taxon>Streptophyta</taxon>
        <taxon>Embryophyta</taxon>
        <taxon>Tracheophyta</taxon>
        <taxon>Spermatophyta</taxon>
        <taxon>Magnoliopsida</taxon>
        <taxon>Liliopsida</taxon>
        <taxon>Poales</taxon>
        <taxon>Poaceae</taxon>
        <taxon>PACMAD clade</taxon>
        <taxon>Arundinoideae</taxon>
        <taxon>Arundineae</taxon>
        <taxon>Arundo</taxon>
    </lineage>
</organism>
<proteinExistence type="predicted"/>
<accession>A0A0A9H4V5</accession>
<protein>
    <submittedName>
        <fullName evidence="2">Hmgi/y</fullName>
    </submittedName>
</protein>
<evidence type="ECO:0000256" key="1">
    <source>
        <dbReference type="SAM" id="MobiDB-lite"/>
    </source>
</evidence>
<evidence type="ECO:0000313" key="2">
    <source>
        <dbReference type="EMBL" id="JAE27913.1"/>
    </source>
</evidence>